<gene>
    <name evidence="5" type="ORF">BDW02DRAFT_572086</name>
</gene>
<evidence type="ECO:0000256" key="3">
    <source>
        <dbReference type="PROSITE-ProRule" id="PRU10038"/>
    </source>
</evidence>
<evidence type="ECO:0000259" key="4">
    <source>
        <dbReference type="Pfam" id="PF07859"/>
    </source>
</evidence>
<proteinExistence type="inferred from homology"/>
<dbReference type="InterPro" id="IPR050300">
    <property type="entry name" value="GDXG_lipolytic_enzyme"/>
</dbReference>
<evidence type="ECO:0000313" key="6">
    <source>
        <dbReference type="Proteomes" id="UP000800040"/>
    </source>
</evidence>
<comment type="similarity">
    <text evidence="1">Belongs to the 'GDXG' lipolytic enzyme family.</text>
</comment>
<dbReference type="OrthoDB" id="2152029at2759"/>
<dbReference type="PROSITE" id="PS01174">
    <property type="entry name" value="LIPASE_GDXG_SER"/>
    <property type="match status" value="1"/>
</dbReference>
<dbReference type="PANTHER" id="PTHR48081:SF31">
    <property type="entry name" value="STERYL ACETYL HYDROLASE MUG81-RELATED"/>
    <property type="match status" value="1"/>
</dbReference>
<dbReference type="EMBL" id="ML975365">
    <property type="protein sequence ID" value="KAF1831404.1"/>
    <property type="molecule type" value="Genomic_DNA"/>
</dbReference>
<name>A0A6A5KAE1_9PLEO</name>
<feature type="active site" evidence="3">
    <location>
        <position position="193"/>
    </location>
</feature>
<keyword evidence="6" id="KW-1185">Reference proteome</keyword>
<dbReference type="PANTHER" id="PTHR48081">
    <property type="entry name" value="AB HYDROLASE SUPERFAMILY PROTEIN C4A8.06C"/>
    <property type="match status" value="1"/>
</dbReference>
<feature type="domain" description="Alpha/beta hydrolase fold-3" evidence="4">
    <location>
        <begin position="111"/>
        <end position="204"/>
    </location>
</feature>
<dbReference type="InterPro" id="IPR033140">
    <property type="entry name" value="Lipase_GDXG_put_SER_AS"/>
</dbReference>
<dbReference type="AlphaFoldDB" id="A0A6A5KAE1"/>
<dbReference type="Pfam" id="PF07859">
    <property type="entry name" value="Abhydrolase_3"/>
    <property type="match status" value="1"/>
</dbReference>
<dbReference type="GO" id="GO:0016787">
    <property type="term" value="F:hydrolase activity"/>
    <property type="evidence" value="ECO:0007669"/>
    <property type="project" value="UniProtKB-KW"/>
</dbReference>
<dbReference type="Proteomes" id="UP000800040">
    <property type="component" value="Unassembled WGS sequence"/>
</dbReference>
<keyword evidence="2 5" id="KW-0378">Hydrolase</keyword>
<dbReference type="InterPro" id="IPR013094">
    <property type="entry name" value="AB_hydrolase_3"/>
</dbReference>
<dbReference type="InterPro" id="IPR029058">
    <property type="entry name" value="AB_hydrolase_fold"/>
</dbReference>
<reference evidence="5" key="1">
    <citation type="submission" date="2020-01" db="EMBL/GenBank/DDBJ databases">
        <authorList>
            <consortium name="DOE Joint Genome Institute"/>
            <person name="Haridas S."/>
            <person name="Albert R."/>
            <person name="Binder M."/>
            <person name="Bloem J."/>
            <person name="Labutti K."/>
            <person name="Salamov A."/>
            <person name="Andreopoulos B."/>
            <person name="Baker S.E."/>
            <person name="Barry K."/>
            <person name="Bills G."/>
            <person name="Bluhm B.H."/>
            <person name="Cannon C."/>
            <person name="Castanera R."/>
            <person name="Culley D.E."/>
            <person name="Daum C."/>
            <person name="Ezra D."/>
            <person name="Gonzalez J.B."/>
            <person name="Henrissat B."/>
            <person name="Kuo A."/>
            <person name="Liang C."/>
            <person name="Lipzen A."/>
            <person name="Lutzoni F."/>
            <person name="Magnuson J."/>
            <person name="Mondo S."/>
            <person name="Nolan M."/>
            <person name="Ohm R."/>
            <person name="Pangilinan J."/>
            <person name="Park H.-J."/>
            <person name="Ramirez L."/>
            <person name="Alfaro M."/>
            <person name="Sun H."/>
            <person name="Tritt A."/>
            <person name="Yoshinaga Y."/>
            <person name="Zwiers L.-H."/>
            <person name="Turgeon B.G."/>
            <person name="Goodwin S.B."/>
            <person name="Spatafora J.W."/>
            <person name="Crous P.W."/>
            <person name="Grigoriev I.V."/>
        </authorList>
    </citation>
    <scope>NUCLEOTIDE SEQUENCE</scope>
    <source>
        <strain evidence="5">P77</strain>
    </source>
</reference>
<organism evidence="5 6">
    <name type="scientific">Decorospora gaudefroyi</name>
    <dbReference type="NCBI Taxonomy" id="184978"/>
    <lineage>
        <taxon>Eukaryota</taxon>
        <taxon>Fungi</taxon>
        <taxon>Dikarya</taxon>
        <taxon>Ascomycota</taxon>
        <taxon>Pezizomycotina</taxon>
        <taxon>Dothideomycetes</taxon>
        <taxon>Pleosporomycetidae</taxon>
        <taxon>Pleosporales</taxon>
        <taxon>Pleosporineae</taxon>
        <taxon>Pleosporaceae</taxon>
        <taxon>Decorospora</taxon>
    </lineage>
</organism>
<dbReference type="Gene3D" id="3.40.50.1820">
    <property type="entry name" value="alpha/beta hydrolase"/>
    <property type="match status" value="1"/>
</dbReference>
<evidence type="ECO:0000313" key="5">
    <source>
        <dbReference type="EMBL" id="KAF1831404.1"/>
    </source>
</evidence>
<dbReference type="SUPFAM" id="SSF53474">
    <property type="entry name" value="alpha/beta-Hydrolases"/>
    <property type="match status" value="1"/>
</dbReference>
<accession>A0A6A5KAE1</accession>
<sequence length="227" mass="24622">MSRSGLDSVGFLGFVPLFGHIVLAAIIRFFTFPFRTVRSTTLSNDVYNAAIRCAIHRITIAQSRYLYSGASESYLAHCKKANIAPQTVEVEGECGKIDAYWIGNPDAETVILYLHGGGYTIGPSTVYFDYMSRLLADLNDRKSRRSVGVLFVAYTLAPEGTHPTQLREAVIVLSYLVTKTGRSPSEILISGDSAGGNLAIALLSHILHPHPGVVALKLQRALAVALL</sequence>
<protein>
    <submittedName>
        <fullName evidence="5">Alpha/beta-hydrolase</fullName>
    </submittedName>
</protein>
<evidence type="ECO:0000256" key="2">
    <source>
        <dbReference type="ARBA" id="ARBA00022801"/>
    </source>
</evidence>
<evidence type="ECO:0000256" key="1">
    <source>
        <dbReference type="ARBA" id="ARBA00010515"/>
    </source>
</evidence>